<sequence>MRNKLNTFIMNINLSPEISLITIDDLPRLIECVQRCYGESYPNPVMYDVVQLEGVIKKKLMHSVVARLDDGRIIGHCALSFDSSDNTSPEAGKMMVDPDFRGHHIAELMAKKRIEVAKELNLVGFWTECVTNHPYSQKEMISFNAIETGLFIGDVPPTLVMQDLENFQQTRMSLLTFYLPIQDHPHIIFLPSQHIEHLENLAQSLNLQRSILSPNKDGSGVTKLEATINVDIQTANISISHIGKDFNTVVKNTLNEIELSNVASIYLDLPIELEAAANAYLALEDIGFFWGSWLPNYRNHKDILRLQKIYQKVDIDTIHCARKEGELVKKYVIDEWARVSKTN</sequence>
<keyword evidence="3" id="KW-1185">Reference proteome</keyword>
<proteinExistence type="predicted"/>
<accession>A0A6M9PW89</accession>
<evidence type="ECO:0000313" key="3">
    <source>
        <dbReference type="Proteomes" id="UP000500806"/>
    </source>
</evidence>
<dbReference type="GO" id="GO:0016747">
    <property type="term" value="F:acyltransferase activity, transferring groups other than amino-acyl groups"/>
    <property type="evidence" value="ECO:0007669"/>
    <property type="project" value="InterPro"/>
</dbReference>
<dbReference type="InterPro" id="IPR016181">
    <property type="entry name" value="Acyl_CoA_acyltransferase"/>
</dbReference>
<dbReference type="Pfam" id="PF00583">
    <property type="entry name" value="Acetyltransf_1"/>
    <property type="match status" value="1"/>
</dbReference>
<protein>
    <recommendedName>
        <fullName evidence="1">N-acetyltransferase domain-containing protein</fullName>
    </recommendedName>
</protein>
<dbReference type="Gene3D" id="3.40.630.30">
    <property type="match status" value="1"/>
</dbReference>
<reference evidence="2 3" key="1">
    <citation type="submission" date="2018-04" db="EMBL/GenBank/DDBJ databases">
        <title>Polynucleobacter sp. LimPoW16 genome.</title>
        <authorList>
            <person name="Hahn M.W."/>
        </authorList>
    </citation>
    <scope>NUCLEOTIDE SEQUENCE [LARGE SCALE GENOMIC DNA]</scope>
    <source>
        <strain evidence="2 3">LimPoW16</strain>
    </source>
</reference>
<dbReference type="AlphaFoldDB" id="A0A6M9PW89"/>
<feature type="domain" description="N-acetyltransferase" evidence="1">
    <location>
        <begin position="16"/>
        <end position="166"/>
    </location>
</feature>
<evidence type="ECO:0000313" key="2">
    <source>
        <dbReference type="EMBL" id="QKM63035.1"/>
    </source>
</evidence>
<dbReference type="PROSITE" id="PS51186">
    <property type="entry name" value="GNAT"/>
    <property type="match status" value="1"/>
</dbReference>
<dbReference type="Proteomes" id="UP000500806">
    <property type="component" value="Chromosome"/>
</dbReference>
<dbReference type="CDD" id="cd04301">
    <property type="entry name" value="NAT_SF"/>
    <property type="match status" value="1"/>
</dbReference>
<dbReference type="EMBL" id="CP028941">
    <property type="protein sequence ID" value="QKM63035.1"/>
    <property type="molecule type" value="Genomic_DNA"/>
</dbReference>
<dbReference type="InterPro" id="IPR000182">
    <property type="entry name" value="GNAT_dom"/>
</dbReference>
<dbReference type="KEGG" id="pani:DCO16_08200"/>
<evidence type="ECO:0000259" key="1">
    <source>
        <dbReference type="PROSITE" id="PS51186"/>
    </source>
</evidence>
<organism evidence="2 3">
    <name type="scientific">Polynucleobacter antarcticus</name>
    <dbReference type="NCBI Taxonomy" id="1743162"/>
    <lineage>
        <taxon>Bacteria</taxon>
        <taxon>Pseudomonadati</taxon>
        <taxon>Pseudomonadota</taxon>
        <taxon>Betaproteobacteria</taxon>
        <taxon>Burkholderiales</taxon>
        <taxon>Burkholderiaceae</taxon>
        <taxon>Polynucleobacter</taxon>
    </lineage>
</organism>
<gene>
    <name evidence="2" type="ORF">DCO16_08200</name>
</gene>
<name>A0A6M9PW89_9BURK</name>
<dbReference type="SUPFAM" id="SSF55729">
    <property type="entry name" value="Acyl-CoA N-acyltransferases (Nat)"/>
    <property type="match status" value="1"/>
</dbReference>